<comment type="caution">
    <text evidence="2">The sequence shown here is derived from an EMBL/GenBank/DDBJ whole genome shotgun (WGS) entry which is preliminary data.</text>
</comment>
<dbReference type="PROSITE" id="PS00198">
    <property type="entry name" value="4FE4S_FER_1"/>
    <property type="match status" value="2"/>
</dbReference>
<dbReference type="InterPro" id="IPR017896">
    <property type="entry name" value="4Fe4S_Fe-S-bd"/>
</dbReference>
<dbReference type="Pfam" id="PF17179">
    <property type="entry name" value="Fer4_22"/>
    <property type="match status" value="1"/>
</dbReference>
<dbReference type="InterPro" id="IPR017900">
    <property type="entry name" value="4Fe4S_Fe_S_CS"/>
</dbReference>
<dbReference type="EMBL" id="LAZR01010614">
    <property type="protein sequence ID" value="KKM66028.1"/>
    <property type="molecule type" value="Genomic_DNA"/>
</dbReference>
<dbReference type="InterPro" id="IPR009051">
    <property type="entry name" value="Helical_ferredxn"/>
</dbReference>
<evidence type="ECO:0000313" key="2">
    <source>
        <dbReference type="EMBL" id="KKM66028.1"/>
    </source>
</evidence>
<evidence type="ECO:0000259" key="1">
    <source>
        <dbReference type="PROSITE" id="PS51379"/>
    </source>
</evidence>
<organism evidence="2">
    <name type="scientific">marine sediment metagenome</name>
    <dbReference type="NCBI Taxonomy" id="412755"/>
    <lineage>
        <taxon>unclassified sequences</taxon>
        <taxon>metagenomes</taxon>
        <taxon>ecological metagenomes</taxon>
    </lineage>
</organism>
<dbReference type="PANTHER" id="PTHR40447:SF1">
    <property type="entry name" value="ANAEROBIC SULFITE REDUCTASE SUBUNIT A"/>
    <property type="match status" value="1"/>
</dbReference>
<dbReference type="AlphaFoldDB" id="A0A0F9J8Z4"/>
<sequence length="330" mass="38099">MERIIDQNQINKRLNELMEDFEIIAPVKDGSLVIFKPIKKVEEVLSDYTNPLKPAKEFFFSPRESLFSFTDKGLEPSPSWNKKRIIWGIRPCDARSLSLLDNVFGGDYQDRFYLEKREKTLLVGLACSDPQSSCFCTALEGGPHSSQGMDLLLTHLGEGTYFAQSVSSRGEELLKETGVEAKIEERERRKKLEERARKRISRALQVPADLATIFDDPYWERISQKCISCGICTYLCPTCHCFDLGDEGKERIRFWDSCGFPLFTKMTSGENPRTEKRRRFRQRVYHKFDYFKKNFGQIACVGCGRCVRQCPVKMDIVEIINNIPQVEVKL</sequence>
<feature type="domain" description="4Fe-4S ferredoxin-type" evidence="1">
    <location>
        <begin position="291"/>
        <end position="322"/>
    </location>
</feature>
<dbReference type="Gene3D" id="1.10.1060.10">
    <property type="entry name" value="Alpha-helical ferredoxin"/>
    <property type="match status" value="1"/>
</dbReference>
<dbReference type="GO" id="GO:0051536">
    <property type="term" value="F:iron-sulfur cluster binding"/>
    <property type="evidence" value="ECO:0007669"/>
    <property type="project" value="InterPro"/>
</dbReference>
<dbReference type="PANTHER" id="PTHR40447">
    <property type="entry name" value="ANAEROBIC SULFITE REDUCTASE SUBUNIT A"/>
    <property type="match status" value="1"/>
</dbReference>
<reference evidence="2" key="1">
    <citation type="journal article" date="2015" name="Nature">
        <title>Complex archaea that bridge the gap between prokaryotes and eukaryotes.</title>
        <authorList>
            <person name="Spang A."/>
            <person name="Saw J.H."/>
            <person name="Jorgensen S.L."/>
            <person name="Zaremba-Niedzwiedzka K."/>
            <person name="Martijn J."/>
            <person name="Lind A.E."/>
            <person name="van Eijk R."/>
            <person name="Schleper C."/>
            <person name="Guy L."/>
            <person name="Ettema T.J."/>
        </authorList>
    </citation>
    <scope>NUCLEOTIDE SEQUENCE</scope>
</reference>
<protein>
    <recommendedName>
        <fullName evidence="1">4Fe-4S ferredoxin-type domain-containing protein</fullName>
    </recommendedName>
</protein>
<dbReference type="PROSITE" id="PS51379">
    <property type="entry name" value="4FE4S_FER_2"/>
    <property type="match status" value="2"/>
</dbReference>
<name>A0A0F9J8Z4_9ZZZZ</name>
<dbReference type="SUPFAM" id="SSF46548">
    <property type="entry name" value="alpha-helical ferredoxin"/>
    <property type="match status" value="1"/>
</dbReference>
<proteinExistence type="predicted"/>
<gene>
    <name evidence="2" type="ORF">LCGC14_1485330</name>
</gene>
<accession>A0A0F9J8Z4</accession>
<feature type="domain" description="4Fe-4S ferredoxin-type" evidence="1">
    <location>
        <begin position="217"/>
        <end position="247"/>
    </location>
</feature>